<evidence type="ECO:0000256" key="3">
    <source>
        <dbReference type="ARBA" id="ARBA00022989"/>
    </source>
</evidence>
<feature type="compositionally biased region" description="Low complexity" evidence="5">
    <location>
        <begin position="232"/>
        <end position="242"/>
    </location>
</feature>
<evidence type="ECO:0000256" key="6">
    <source>
        <dbReference type="SAM" id="Phobius"/>
    </source>
</evidence>
<feature type="compositionally biased region" description="Polar residues" evidence="5">
    <location>
        <begin position="282"/>
        <end position="299"/>
    </location>
</feature>
<evidence type="ECO:0000256" key="7">
    <source>
        <dbReference type="SAM" id="SignalP"/>
    </source>
</evidence>
<feature type="chain" id="PRO_5025573701" description="Mid2 domain-containing protein" evidence="7">
    <location>
        <begin position="21"/>
        <end position="358"/>
    </location>
</feature>
<dbReference type="PANTHER" id="PTHR15549:SF26">
    <property type="entry name" value="AXIAL BUDDING PATTERN PROTEIN 2-RELATED"/>
    <property type="match status" value="1"/>
</dbReference>
<proteinExistence type="predicted"/>
<dbReference type="AlphaFoldDB" id="A0A6A5KS75"/>
<dbReference type="InterPro" id="IPR051694">
    <property type="entry name" value="Immunoregulatory_rcpt-like"/>
</dbReference>
<organism evidence="8 9">
    <name type="scientific">Decorospora gaudefroyi</name>
    <dbReference type="NCBI Taxonomy" id="184978"/>
    <lineage>
        <taxon>Eukaryota</taxon>
        <taxon>Fungi</taxon>
        <taxon>Dikarya</taxon>
        <taxon>Ascomycota</taxon>
        <taxon>Pezizomycotina</taxon>
        <taxon>Dothideomycetes</taxon>
        <taxon>Pleosporomycetidae</taxon>
        <taxon>Pleosporales</taxon>
        <taxon>Pleosporineae</taxon>
        <taxon>Pleosporaceae</taxon>
        <taxon>Decorospora</taxon>
    </lineage>
</organism>
<evidence type="ECO:0008006" key="10">
    <source>
        <dbReference type="Google" id="ProtNLM"/>
    </source>
</evidence>
<dbReference type="GO" id="GO:0016020">
    <property type="term" value="C:membrane"/>
    <property type="evidence" value="ECO:0007669"/>
    <property type="project" value="UniProtKB-SubCell"/>
</dbReference>
<feature type="compositionally biased region" description="Pro residues" evidence="5">
    <location>
        <begin position="332"/>
        <end position="348"/>
    </location>
</feature>
<dbReference type="Proteomes" id="UP000800040">
    <property type="component" value="Unassembled WGS sequence"/>
</dbReference>
<feature type="signal peptide" evidence="7">
    <location>
        <begin position="1"/>
        <end position="20"/>
    </location>
</feature>
<reference evidence="8" key="1">
    <citation type="submission" date="2020-01" db="EMBL/GenBank/DDBJ databases">
        <authorList>
            <consortium name="DOE Joint Genome Institute"/>
            <person name="Haridas S."/>
            <person name="Albert R."/>
            <person name="Binder M."/>
            <person name="Bloem J."/>
            <person name="Labutti K."/>
            <person name="Salamov A."/>
            <person name="Andreopoulos B."/>
            <person name="Baker S.E."/>
            <person name="Barry K."/>
            <person name="Bills G."/>
            <person name="Bluhm B.H."/>
            <person name="Cannon C."/>
            <person name="Castanera R."/>
            <person name="Culley D.E."/>
            <person name="Daum C."/>
            <person name="Ezra D."/>
            <person name="Gonzalez J.B."/>
            <person name="Henrissat B."/>
            <person name="Kuo A."/>
            <person name="Liang C."/>
            <person name="Lipzen A."/>
            <person name="Lutzoni F."/>
            <person name="Magnuson J."/>
            <person name="Mondo S."/>
            <person name="Nolan M."/>
            <person name="Ohm R."/>
            <person name="Pangilinan J."/>
            <person name="Park H.-J."/>
            <person name="Ramirez L."/>
            <person name="Alfaro M."/>
            <person name="Sun H."/>
            <person name="Tritt A."/>
            <person name="Yoshinaga Y."/>
            <person name="Zwiers L.-H."/>
            <person name="Turgeon B.G."/>
            <person name="Goodwin S.B."/>
            <person name="Spatafora J.W."/>
            <person name="Crous P.W."/>
            <person name="Grigoriev I.V."/>
        </authorList>
    </citation>
    <scope>NUCLEOTIDE SEQUENCE</scope>
    <source>
        <strain evidence="8">P77</strain>
    </source>
</reference>
<dbReference type="EMBL" id="ML975255">
    <property type="protein sequence ID" value="KAF1838111.1"/>
    <property type="molecule type" value="Genomic_DNA"/>
</dbReference>
<keyword evidence="4 6" id="KW-0472">Membrane</keyword>
<feature type="region of interest" description="Disordered" evidence="5">
    <location>
        <begin position="147"/>
        <end position="196"/>
    </location>
</feature>
<accession>A0A6A5KS75</accession>
<evidence type="ECO:0000256" key="2">
    <source>
        <dbReference type="ARBA" id="ARBA00022692"/>
    </source>
</evidence>
<feature type="region of interest" description="Disordered" evidence="5">
    <location>
        <begin position="232"/>
        <end position="306"/>
    </location>
</feature>
<feature type="transmembrane region" description="Helical" evidence="6">
    <location>
        <begin position="199"/>
        <end position="224"/>
    </location>
</feature>
<evidence type="ECO:0000313" key="8">
    <source>
        <dbReference type="EMBL" id="KAF1838111.1"/>
    </source>
</evidence>
<feature type="compositionally biased region" description="Low complexity" evidence="5">
    <location>
        <begin position="259"/>
        <end position="277"/>
    </location>
</feature>
<dbReference type="OrthoDB" id="3789992at2759"/>
<keyword evidence="3 6" id="KW-1133">Transmembrane helix</keyword>
<sequence>MAFQRYTPLLLVLLGDCATAAVVSAPTSLITPAPVVKRDVTTVGFVSTDELDGTTYWDTITVNEEDGVIATSSDLFLICPPDTENCEFFICSNDYIVSATGSFYCGGSSTCSSHVVATDIFDQSPLTNYWCDDNTRTGWTIYETTPEATPNTRASLPTTAKSPTVLVTPTATPTPSTSESPIPLLPTATPPPEKKSTPVGAIAGGVIGGVAALAAIAFGVFLLLRRKRRNAQSSQAPTMSQPPQQPPPVTSYYGHEQKPAGVAQQPQQVQQYGAPPQFYDPNAQSSYDGQPQYNQQASQGGYMMPEKTPAATTTMQANPYYAPEGGVSGPASPVPVYSPPPSMSPPPGNYNELPTQRM</sequence>
<protein>
    <recommendedName>
        <fullName evidence="10">Mid2 domain-containing protein</fullName>
    </recommendedName>
</protein>
<evidence type="ECO:0000256" key="5">
    <source>
        <dbReference type="SAM" id="MobiDB-lite"/>
    </source>
</evidence>
<name>A0A6A5KS75_9PLEO</name>
<keyword evidence="9" id="KW-1185">Reference proteome</keyword>
<dbReference type="GO" id="GO:0071944">
    <property type="term" value="C:cell periphery"/>
    <property type="evidence" value="ECO:0007669"/>
    <property type="project" value="UniProtKB-ARBA"/>
</dbReference>
<gene>
    <name evidence="8" type="ORF">BDW02DRAFT_576618</name>
</gene>
<feature type="compositionally biased region" description="Polar residues" evidence="5">
    <location>
        <begin position="147"/>
        <end position="161"/>
    </location>
</feature>
<dbReference type="PANTHER" id="PTHR15549">
    <property type="entry name" value="PAIRED IMMUNOGLOBULIN-LIKE TYPE 2 RECEPTOR"/>
    <property type="match status" value="1"/>
</dbReference>
<evidence type="ECO:0000256" key="4">
    <source>
        <dbReference type="ARBA" id="ARBA00023136"/>
    </source>
</evidence>
<keyword evidence="2 6" id="KW-0812">Transmembrane</keyword>
<evidence type="ECO:0000313" key="9">
    <source>
        <dbReference type="Proteomes" id="UP000800040"/>
    </source>
</evidence>
<feature type="compositionally biased region" description="Low complexity" evidence="5">
    <location>
        <begin position="162"/>
        <end position="187"/>
    </location>
</feature>
<evidence type="ECO:0000256" key="1">
    <source>
        <dbReference type="ARBA" id="ARBA00004167"/>
    </source>
</evidence>
<comment type="subcellular location">
    <subcellularLocation>
        <location evidence="1">Membrane</location>
        <topology evidence="1">Single-pass membrane protein</topology>
    </subcellularLocation>
</comment>
<keyword evidence="7" id="KW-0732">Signal</keyword>
<feature type="region of interest" description="Disordered" evidence="5">
    <location>
        <begin position="322"/>
        <end position="358"/>
    </location>
</feature>